<evidence type="ECO:0000313" key="1">
    <source>
        <dbReference type="EMBL" id="EGZ14096.1"/>
    </source>
</evidence>
<keyword evidence="2" id="KW-1185">Reference proteome</keyword>
<proteinExistence type="predicted"/>
<gene>
    <name evidence="1" type="ORF">PHYSODRAFT_335773</name>
</gene>
<dbReference type="GeneID" id="20647091"/>
<reference evidence="1 2" key="1">
    <citation type="journal article" date="2006" name="Science">
        <title>Phytophthora genome sequences uncover evolutionary origins and mechanisms of pathogenesis.</title>
        <authorList>
            <person name="Tyler B.M."/>
            <person name="Tripathy S."/>
            <person name="Zhang X."/>
            <person name="Dehal P."/>
            <person name="Jiang R.H."/>
            <person name="Aerts A."/>
            <person name="Arredondo F.D."/>
            <person name="Baxter L."/>
            <person name="Bensasson D."/>
            <person name="Beynon J.L."/>
            <person name="Chapman J."/>
            <person name="Damasceno C.M."/>
            <person name="Dorrance A.E."/>
            <person name="Dou D."/>
            <person name="Dickerman A.W."/>
            <person name="Dubchak I.L."/>
            <person name="Garbelotto M."/>
            <person name="Gijzen M."/>
            <person name="Gordon S.G."/>
            <person name="Govers F."/>
            <person name="Grunwald N.J."/>
            <person name="Huang W."/>
            <person name="Ivors K.L."/>
            <person name="Jones R.W."/>
            <person name="Kamoun S."/>
            <person name="Krampis K."/>
            <person name="Lamour K.H."/>
            <person name="Lee M.K."/>
            <person name="McDonald W.H."/>
            <person name="Medina M."/>
            <person name="Meijer H.J."/>
            <person name="Nordberg E.K."/>
            <person name="Maclean D.J."/>
            <person name="Ospina-Giraldo M.D."/>
            <person name="Morris P.F."/>
            <person name="Phuntumart V."/>
            <person name="Putnam N.H."/>
            <person name="Rash S."/>
            <person name="Rose J.K."/>
            <person name="Sakihama Y."/>
            <person name="Salamov A.A."/>
            <person name="Savidor A."/>
            <person name="Scheuring C.F."/>
            <person name="Smith B.M."/>
            <person name="Sobral B.W."/>
            <person name="Terry A."/>
            <person name="Torto-Alalibo T.A."/>
            <person name="Win J."/>
            <person name="Xu Z."/>
            <person name="Zhang H."/>
            <person name="Grigoriev I.V."/>
            <person name="Rokhsar D.S."/>
            <person name="Boore J.L."/>
        </authorList>
    </citation>
    <scope>NUCLEOTIDE SEQUENCE [LARGE SCALE GENOMIC DNA]</scope>
    <source>
        <strain evidence="1 2">P6497</strain>
    </source>
</reference>
<evidence type="ECO:0000313" key="2">
    <source>
        <dbReference type="Proteomes" id="UP000002640"/>
    </source>
</evidence>
<dbReference type="KEGG" id="psoj:PHYSODRAFT_335773"/>
<dbReference type="EMBL" id="JH159156">
    <property type="protein sequence ID" value="EGZ14096.1"/>
    <property type="molecule type" value="Genomic_DNA"/>
</dbReference>
<name>G4ZR16_PHYSP</name>
<sequence>MHDERAHMLRTEALSEDAREQRQPVLVFVFVAVCLAALLPEAHTAAAPPTSVVDTSDLTRGHV</sequence>
<dbReference type="RefSeq" id="XP_009531525.1">
    <property type="nucleotide sequence ID" value="XM_009533230.1"/>
</dbReference>
<protein>
    <submittedName>
        <fullName evidence="1">Uncharacterized protein</fullName>
    </submittedName>
</protein>
<dbReference type="Proteomes" id="UP000002640">
    <property type="component" value="Unassembled WGS sequence"/>
</dbReference>
<organism evidence="1 2">
    <name type="scientific">Phytophthora sojae (strain P6497)</name>
    <name type="common">Soybean stem and root rot agent</name>
    <name type="synonym">Phytophthora megasperma f. sp. glycines</name>
    <dbReference type="NCBI Taxonomy" id="1094619"/>
    <lineage>
        <taxon>Eukaryota</taxon>
        <taxon>Sar</taxon>
        <taxon>Stramenopiles</taxon>
        <taxon>Oomycota</taxon>
        <taxon>Peronosporomycetes</taxon>
        <taxon>Peronosporales</taxon>
        <taxon>Peronosporaceae</taxon>
        <taxon>Phytophthora</taxon>
    </lineage>
</organism>
<dbReference type="InParanoid" id="G4ZR16"/>
<dbReference type="AlphaFoldDB" id="G4ZR16"/>
<accession>G4ZR16</accession>